<dbReference type="EMBL" id="GL832973">
    <property type="protein sequence ID" value="EGD75759.1"/>
    <property type="molecule type" value="Genomic_DNA"/>
</dbReference>
<feature type="transmembrane region" description="Helical" evidence="6">
    <location>
        <begin position="12"/>
        <end position="32"/>
    </location>
</feature>
<dbReference type="GO" id="GO:0016020">
    <property type="term" value="C:membrane"/>
    <property type="evidence" value="ECO:0007669"/>
    <property type="project" value="UniProtKB-SubCell"/>
</dbReference>
<proteinExistence type="predicted"/>
<feature type="transmembrane region" description="Helical" evidence="6">
    <location>
        <begin position="39"/>
        <end position="61"/>
    </location>
</feature>
<dbReference type="GO" id="GO:0005385">
    <property type="term" value="F:zinc ion transmembrane transporter activity"/>
    <property type="evidence" value="ECO:0007669"/>
    <property type="project" value="TreeGrafter"/>
</dbReference>
<keyword evidence="8" id="KW-1185">Reference proteome</keyword>
<dbReference type="KEGG" id="sre:PTSG_12652"/>
<dbReference type="STRING" id="946362.F2UGK9"/>
<name>F2UGK9_SALR5</name>
<dbReference type="eggNOG" id="KOG2474">
    <property type="taxonomic scope" value="Eukaryota"/>
</dbReference>
<dbReference type="InParanoid" id="F2UGK9"/>
<keyword evidence="2 6" id="KW-0812">Transmembrane</keyword>
<reference evidence="7" key="1">
    <citation type="submission" date="2009-08" db="EMBL/GenBank/DDBJ databases">
        <title>Annotation of Salpingoeca rosetta.</title>
        <authorList>
            <consortium name="The Broad Institute Genome Sequencing Platform"/>
            <person name="Russ C."/>
            <person name="Cuomo C."/>
            <person name="Burger G."/>
            <person name="Gray M.W."/>
            <person name="Holland P.W.H."/>
            <person name="King N."/>
            <person name="Lang F.B.F."/>
            <person name="Roger A.J."/>
            <person name="Ruiz-Trillo I."/>
            <person name="Young S.K."/>
            <person name="Zeng Q."/>
            <person name="Gargeya S."/>
            <person name="Alvarado L."/>
            <person name="Berlin A."/>
            <person name="Chapman S.B."/>
            <person name="Chen Z."/>
            <person name="Freedman E."/>
            <person name="Gellesch M."/>
            <person name="Goldberg J."/>
            <person name="Griggs A."/>
            <person name="Gujja S."/>
            <person name="Heilman E."/>
            <person name="Heiman D."/>
            <person name="Howarth C."/>
            <person name="Mehta T."/>
            <person name="Neiman D."/>
            <person name="Pearson M."/>
            <person name="Roberts A."/>
            <person name="Saif S."/>
            <person name="Shea T."/>
            <person name="Shenoy N."/>
            <person name="Sisk P."/>
            <person name="Stolte C."/>
            <person name="Sykes S."/>
            <person name="White J."/>
            <person name="Yandava C."/>
            <person name="Haas B."/>
            <person name="Nusbaum C."/>
            <person name="Birren B."/>
        </authorList>
    </citation>
    <scope>NUCLEOTIDE SEQUENCE [LARGE SCALE GENOMIC DNA]</scope>
    <source>
        <strain evidence="7">ATCC 50818</strain>
    </source>
</reference>
<dbReference type="Pfam" id="PF02535">
    <property type="entry name" value="Zip"/>
    <property type="match status" value="1"/>
</dbReference>
<feature type="compositionally biased region" description="Basic and acidic residues" evidence="5">
    <location>
        <begin position="237"/>
        <end position="250"/>
    </location>
</feature>
<organism evidence="8">
    <name type="scientific">Salpingoeca rosetta (strain ATCC 50818 / BSB-021)</name>
    <dbReference type="NCBI Taxonomy" id="946362"/>
    <lineage>
        <taxon>Eukaryota</taxon>
        <taxon>Choanoflagellata</taxon>
        <taxon>Craspedida</taxon>
        <taxon>Salpingoecidae</taxon>
        <taxon>Salpingoeca</taxon>
    </lineage>
</organism>
<dbReference type="OMA" id="EMTEIDN"/>
<comment type="subcellular location">
    <subcellularLocation>
        <location evidence="1">Membrane</location>
        <topology evidence="1">Multi-pass membrane protein</topology>
    </subcellularLocation>
</comment>
<evidence type="ECO:0000256" key="4">
    <source>
        <dbReference type="ARBA" id="ARBA00023136"/>
    </source>
</evidence>
<dbReference type="PANTHER" id="PTHR11040:SF205">
    <property type="entry name" value="ZINC TRANSPORTER ZUPT"/>
    <property type="match status" value="1"/>
</dbReference>
<dbReference type="PANTHER" id="PTHR11040">
    <property type="entry name" value="ZINC/IRON TRANSPORTER"/>
    <property type="match status" value="1"/>
</dbReference>
<evidence type="ECO:0000256" key="3">
    <source>
        <dbReference type="ARBA" id="ARBA00022989"/>
    </source>
</evidence>
<sequence>MGSETHDLAVAFAVTTGSGMATLLGAMVVFIPSFYKPHILGVCLALAAGVMLYVSFIEIFFKGLTEFELYFDQERGVNRSAITVDDYTPPSEAYFATTATFFGGIVITWFLDRLIHYLYANYGEEARQRRQQEKQQQQQRGRQQEVYELKQGLIERQYTDESSLAPEGGMHARRLDVLERRMGDARQDLLNMQAQAHHTRALAQPDDSPRRPLRSSTDDGDASDDYGALDDAGSGSRGRDSGVLRGEEQRAGSVLLQSGDGSDGPDSVHGSADGAGGGDDESAAGDGGHGHANTGKTGKELLVMALITGTAIALHNFPEGLATFVATAKDPAVGAPIAIAIAIHNIPEGICVAVPIFFATKNKWRAFLFGTLSGMAEPVAGAVGWGIFAASGSDFDSLIYAFLFSLVSGMMVYISLRELLPTARSYDPRDNYVTLCTFLGMTVMAASLMLFQA</sequence>
<feature type="transmembrane region" description="Helical" evidence="6">
    <location>
        <begin position="301"/>
        <end position="317"/>
    </location>
</feature>
<feature type="transmembrane region" description="Helical" evidence="6">
    <location>
        <begin position="337"/>
        <end position="359"/>
    </location>
</feature>
<evidence type="ECO:0000256" key="1">
    <source>
        <dbReference type="ARBA" id="ARBA00004141"/>
    </source>
</evidence>
<feature type="transmembrane region" description="Helical" evidence="6">
    <location>
        <begin position="366"/>
        <end position="387"/>
    </location>
</feature>
<feature type="transmembrane region" description="Helical" evidence="6">
    <location>
        <begin position="93"/>
        <end position="111"/>
    </location>
</feature>
<dbReference type="GeneID" id="16072241"/>
<evidence type="ECO:0000313" key="7">
    <source>
        <dbReference type="EMBL" id="EGD75759.1"/>
    </source>
</evidence>
<dbReference type="RefSeq" id="XP_004991680.1">
    <property type="nucleotide sequence ID" value="XM_004991623.1"/>
</dbReference>
<protein>
    <submittedName>
        <fullName evidence="7">Uncharacterized protein</fullName>
    </submittedName>
</protein>
<gene>
    <name evidence="7" type="ORF">PTSG_12652</name>
</gene>
<evidence type="ECO:0000313" key="8">
    <source>
        <dbReference type="Proteomes" id="UP000007799"/>
    </source>
</evidence>
<dbReference type="OrthoDB" id="262547at2759"/>
<dbReference type="AlphaFoldDB" id="F2UGK9"/>
<dbReference type="Proteomes" id="UP000007799">
    <property type="component" value="Unassembled WGS sequence"/>
</dbReference>
<evidence type="ECO:0000256" key="6">
    <source>
        <dbReference type="SAM" id="Phobius"/>
    </source>
</evidence>
<feature type="region of interest" description="Disordered" evidence="5">
    <location>
        <begin position="197"/>
        <end position="293"/>
    </location>
</feature>
<keyword evidence="3 6" id="KW-1133">Transmembrane helix</keyword>
<feature type="compositionally biased region" description="Acidic residues" evidence="5">
    <location>
        <begin position="218"/>
        <end position="228"/>
    </location>
</feature>
<keyword evidence="4 6" id="KW-0472">Membrane</keyword>
<feature type="transmembrane region" description="Helical" evidence="6">
    <location>
        <begin position="432"/>
        <end position="451"/>
    </location>
</feature>
<accession>F2UGK9</accession>
<evidence type="ECO:0000256" key="5">
    <source>
        <dbReference type="SAM" id="MobiDB-lite"/>
    </source>
</evidence>
<dbReference type="InterPro" id="IPR003689">
    <property type="entry name" value="ZIP"/>
</dbReference>
<feature type="transmembrane region" description="Helical" evidence="6">
    <location>
        <begin position="399"/>
        <end position="420"/>
    </location>
</feature>
<evidence type="ECO:0000256" key="2">
    <source>
        <dbReference type="ARBA" id="ARBA00022692"/>
    </source>
</evidence>